<evidence type="ECO:0000313" key="3">
    <source>
        <dbReference type="Proteomes" id="UP000199029"/>
    </source>
</evidence>
<evidence type="ECO:0000256" key="1">
    <source>
        <dbReference type="SAM" id="MobiDB-lite"/>
    </source>
</evidence>
<dbReference type="STRING" id="1227077.SAMN04515668_0625"/>
<accession>A0A1I5TVJ0</accession>
<keyword evidence="3" id="KW-1185">Reference proteome</keyword>
<gene>
    <name evidence="2" type="ORF">SAMN04515668_0625</name>
</gene>
<organism evidence="2 3">
    <name type="scientific">Hymenobacter arizonensis</name>
    <name type="common">Siccationidurans arizonensis</name>
    <dbReference type="NCBI Taxonomy" id="1227077"/>
    <lineage>
        <taxon>Bacteria</taxon>
        <taxon>Pseudomonadati</taxon>
        <taxon>Bacteroidota</taxon>
        <taxon>Cytophagia</taxon>
        <taxon>Cytophagales</taxon>
        <taxon>Hymenobacteraceae</taxon>
        <taxon>Hymenobacter</taxon>
    </lineage>
</organism>
<name>A0A1I5TVJ0_HYMAR</name>
<dbReference type="EMBL" id="FOXS01000001">
    <property type="protein sequence ID" value="SFP87100.1"/>
    <property type="molecule type" value="Genomic_DNA"/>
</dbReference>
<dbReference type="Proteomes" id="UP000199029">
    <property type="component" value="Unassembled WGS sequence"/>
</dbReference>
<feature type="region of interest" description="Disordered" evidence="1">
    <location>
        <begin position="493"/>
        <end position="518"/>
    </location>
</feature>
<dbReference type="PROSITE" id="PS51257">
    <property type="entry name" value="PROKAR_LIPOPROTEIN"/>
    <property type="match status" value="1"/>
</dbReference>
<protein>
    <submittedName>
        <fullName evidence="2">Uncharacterized protein</fullName>
    </submittedName>
</protein>
<sequence length="518" mass="56585">MQSRSPYHSLLLTALAGLGIGSGCVRKQFFQPDARPDAVLTQPLPAAADSVRGVTAGRHYARHGRLYQALVGRHYRSSWAVPITVPVLRLPSVRPGGLTPGKVGGGFNSTSLSLSTPNGSAYMLRTVDKDPIRATPKLLRGTFLVNALRDNISATQPYGPLVVQPLAQAVGVPRAAPRLFYVRPDDPNFQSDSLRLFRGQLAYLEERYAVAPAASGAAGKVVGSKPAFAAVVATPDQQFDQRALLRARLLDAWLGDWDRHPGQWNWNVRPQPESGASISPLPKDRDMVFYRLDDGVLGWLVGHLAIPHWTTFRARYPKLAHLMSNGHYLDTRGLNQLSRAEYKAEALAMQQLLPDAVISTAVHRIPSAAFALEGPGIIAALQARRDNLPAFADGFYQHLARRPMVAGTALPERFVVHRYSDSTVVAVYPAQAAISQQNAFFHRTFFPAETKEIQLEGLGGDDVFTIEQHGQKTVSRPVLRIYGGPDADELQGSKYGRGVHFSQGSARAKDAFDKSPKE</sequence>
<evidence type="ECO:0000313" key="2">
    <source>
        <dbReference type="EMBL" id="SFP87100.1"/>
    </source>
</evidence>
<proteinExistence type="predicted"/>
<feature type="compositionally biased region" description="Basic and acidic residues" evidence="1">
    <location>
        <begin position="507"/>
        <end position="518"/>
    </location>
</feature>
<dbReference type="AlphaFoldDB" id="A0A1I5TVJ0"/>
<reference evidence="3" key="1">
    <citation type="submission" date="2016-10" db="EMBL/GenBank/DDBJ databases">
        <authorList>
            <person name="Varghese N."/>
            <person name="Submissions S."/>
        </authorList>
    </citation>
    <scope>NUCLEOTIDE SEQUENCE [LARGE SCALE GENOMIC DNA]</scope>
    <source>
        <strain evidence="3">OR362-8,ATCC BAA-1266,JCM 13504</strain>
    </source>
</reference>